<organism evidence="2 3">
    <name type="scientific">Polysphondylium violaceum</name>
    <dbReference type="NCBI Taxonomy" id="133409"/>
    <lineage>
        <taxon>Eukaryota</taxon>
        <taxon>Amoebozoa</taxon>
        <taxon>Evosea</taxon>
        <taxon>Eumycetozoa</taxon>
        <taxon>Dictyostelia</taxon>
        <taxon>Dictyosteliales</taxon>
        <taxon>Dictyosteliaceae</taxon>
        <taxon>Polysphondylium</taxon>
    </lineage>
</organism>
<name>A0A8J4PTK6_9MYCE</name>
<evidence type="ECO:0000313" key="3">
    <source>
        <dbReference type="Proteomes" id="UP000695562"/>
    </source>
</evidence>
<comment type="caution">
    <text evidence="2">The sequence shown here is derived from an EMBL/GenBank/DDBJ whole genome shotgun (WGS) entry which is preliminary data.</text>
</comment>
<evidence type="ECO:0000313" key="2">
    <source>
        <dbReference type="EMBL" id="KAF2069191.1"/>
    </source>
</evidence>
<dbReference type="AlphaFoldDB" id="A0A8J4PTK6"/>
<dbReference type="EMBL" id="AJWJ01000722">
    <property type="protein sequence ID" value="KAF2069191.1"/>
    <property type="molecule type" value="Genomic_DNA"/>
</dbReference>
<sequence>MYDTLIKNKTLECFTAFEIFKCATPLVPLMSTNCGLYRGEHTKLETLTLSKTLSACSESTYTVPSGTGKSSTPISDDLPL</sequence>
<feature type="compositionally biased region" description="Polar residues" evidence="1">
    <location>
        <begin position="59"/>
        <end position="74"/>
    </location>
</feature>
<keyword evidence="3" id="KW-1185">Reference proteome</keyword>
<reference evidence="2" key="1">
    <citation type="submission" date="2020-01" db="EMBL/GenBank/DDBJ databases">
        <title>Development of genomics and gene disruption for Polysphondylium violaceum indicates a role for the polyketide synthase stlB in stalk morphogenesis.</title>
        <authorList>
            <person name="Narita B."/>
            <person name="Kawabe Y."/>
            <person name="Kin K."/>
            <person name="Saito T."/>
            <person name="Gibbs R."/>
            <person name="Kuspa A."/>
            <person name="Muzny D."/>
            <person name="Queller D."/>
            <person name="Richards S."/>
            <person name="Strassman J."/>
            <person name="Sucgang R."/>
            <person name="Worley K."/>
            <person name="Schaap P."/>
        </authorList>
    </citation>
    <scope>NUCLEOTIDE SEQUENCE</scope>
    <source>
        <strain evidence="2">QSvi11</strain>
    </source>
</reference>
<dbReference type="Proteomes" id="UP000695562">
    <property type="component" value="Unassembled WGS sequence"/>
</dbReference>
<proteinExistence type="predicted"/>
<feature type="region of interest" description="Disordered" evidence="1">
    <location>
        <begin position="59"/>
        <end position="80"/>
    </location>
</feature>
<accession>A0A8J4PTK6</accession>
<protein>
    <submittedName>
        <fullName evidence="2">Uncharacterized protein</fullName>
    </submittedName>
</protein>
<gene>
    <name evidence="2" type="ORF">CYY_009491</name>
</gene>
<evidence type="ECO:0000256" key="1">
    <source>
        <dbReference type="SAM" id="MobiDB-lite"/>
    </source>
</evidence>